<dbReference type="Proteomes" id="UP001056120">
    <property type="component" value="Linkage Group LG16"/>
</dbReference>
<proteinExistence type="predicted"/>
<name>A0ACB9FRV7_9ASTR</name>
<evidence type="ECO:0000313" key="1">
    <source>
        <dbReference type="EMBL" id="KAI3773984.1"/>
    </source>
</evidence>
<evidence type="ECO:0000313" key="2">
    <source>
        <dbReference type="Proteomes" id="UP001056120"/>
    </source>
</evidence>
<organism evidence="1 2">
    <name type="scientific">Smallanthus sonchifolius</name>
    <dbReference type="NCBI Taxonomy" id="185202"/>
    <lineage>
        <taxon>Eukaryota</taxon>
        <taxon>Viridiplantae</taxon>
        <taxon>Streptophyta</taxon>
        <taxon>Embryophyta</taxon>
        <taxon>Tracheophyta</taxon>
        <taxon>Spermatophyta</taxon>
        <taxon>Magnoliopsida</taxon>
        <taxon>eudicotyledons</taxon>
        <taxon>Gunneridae</taxon>
        <taxon>Pentapetalae</taxon>
        <taxon>asterids</taxon>
        <taxon>campanulids</taxon>
        <taxon>Asterales</taxon>
        <taxon>Asteraceae</taxon>
        <taxon>Asteroideae</taxon>
        <taxon>Heliantheae alliance</taxon>
        <taxon>Millerieae</taxon>
        <taxon>Smallanthus</taxon>
    </lineage>
</organism>
<sequence length="142" mass="15474">MILGHRTSLEVRFDMQRKEHEMMVKLVADLTKKLAAQGEREKEKEKASKSSGDEACHPVDLTKDDDKDKDPKVGSSGSGQQALAIVPIYVVPMDEGESTHKEGGDASTGNKGKSVADVLKDLSDDVSDNVILFLEPDYSKEA</sequence>
<dbReference type="EMBL" id="CM042033">
    <property type="protein sequence ID" value="KAI3773984.1"/>
    <property type="molecule type" value="Genomic_DNA"/>
</dbReference>
<reference evidence="2" key="1">
    <citation type="journal article" date="2022" name="Mol. Ecol. Resour.">
        <title>The genomes of chicory, endive, great burdock and yacon provide insights into Asteraceae palaeo-polyploidization history and plant inulin production.</title>
        <authorList>
            <person name="Fan W."/>
            <person name="Wang S."/>
            <person name="Wang H."/>
            <person name="Wang A."/>
            <person name="Jiang F."/>
            <person name="Liu H."/>
            <person name="Zhao H."/>
            <person name="Xu D."/>
            <person name="Zhang Y."/>
        </authorList>
    </citation>
    <scope>NUCLEOTIDE SEQUENCE [LARGE SCALE GENOMIC DNA]</scope>
    <source>
        <strain evidence="2">cv. Yunnan</strain>
    </source>
</reference>
<accession>A0ACB9FRV7</accession>
<protein>
    <submittedName>
        <fullName evidence="1">Uncharacterized protein</fullName>
    </submittedName>
</protein>
<keyword evidence="2" id="KW-1185">Reference proteome</keyword>
<reference evidence="1 2" key="2">
    <citation type="journal article" date="2022" name="Mol. Ecol. Resour.">
        <title>The genomes of chicory, endive, great burdock and yacon provide insights into Asteraceae paleo-polyploidization history and plant inulin production.</title>
        <authorList>
            <person name="Fan W."/>
            <person name="Wang S."/>
            <person name="Wang H."/>
            <person name="Wang A."/>
            <person name="Jiang F."/>
            <person name="Liu H."/>
            <person name="Zhao H."/>
            <person name="Xu D."/>
            <person name="Zhang Y."/>
        </authorList>
    </citation>
    <scope>NUCLEOTIDE SEQUENCE [LARGE SCALE GENOMIC DNA]</scope>
    <source>
        <strain evidence="2">cv. Yunnan</strain>
        <tissue evidence="1">Leaves</tissue>
    </source>
</reference>
<comment type="caution">
    <text evidence="1">The sequence shown here is derived from an EMBL/GenBank/DDBJ whole genome shotgun (WGS) entry which is preliminary data.</text>
</comment>
<gene>
    <name evidence="1" type="ORF">L1987_48524</name>
</gene>